<comment type="caution">
    <text evidence="1">The sequence shown here is derived from an EMBL/GenBank/DDBJ whole genome shotgun (WGS) entry which is preliminary data.</text>
</comment>
<organism evidence="1 2">
    <name type="scientific">Brachionus plicatilis</name>
    <name type="common">Marine rotifer</name>
    <name type="synonym">Brachionus muelleri</name>
    <dbReference type="NCBI Taxonomy" id="10195"/>
    <lineage>
        <taxon>Eukaryota</taxon>
        <taxon>Metazoa</taxon>
        <taxon>Spiralia</taxon>
        <taxon>Gnathifera</taxon>
        <taxon>Rotifera</taxon>
        <taxon>Eurotatoria</taxon>
        <taxon>Monogononta</taxon>
        <taxon>Pseudotrocha</taxon>
        <taxon>Ploima</taxon>
        <taxon>Brachionidae</taxon>
        <taxon>Brachionus</taxon>
    </lineage>
</organism>
<evidence type="ECO:0008006" key="3">
    <source>
        <dbReference type="Google" id="ProtNLM"/>
    </source>
</evidence>
<dbReference type="AlphaFoldDB" id="A0A3M7RRF6"/>
<reference evidence="1 2" key="1">
    <citation type="journal article" date="2018" name="Sci. Rep.">
        <title>Genomic signatures of local adaptation to the degree of environmental predictability in rotifers.</title>
        <authorList>
            <person name="Franch-Gras L."/>
            <person name="Hahn C."/>
            <person name="Garcia-Roger E.M."/>
            <person name="Carmona M.J."/>
            <person name="Serra M."/>
            <person name="Gomez A."/>
        </authorList>
    </citation>
    <scope>NUCLEOTIDE SEQUENCE [LARGE SCALE GENOMIC DNA]</scope>
    <source>
        <strain evidence="1">HYR1</strain>
    </source>
</reference>
<evidence type="ECO:0000313" key="1">
    <source>
        <dbReference type="EMBL" id="RNA26153.1"/>
    </source>
</evidence>
<proteinExistence type="predicted"/>
<dbReference type="SUPFAM" id="SSF46689">
    <property type="entry name" value="Homeodomain-like"/>
    <property type="match status" value="1"/>
</dbReference>
<name>A0A3M7RRF6_BRAPC</name>
<dbReference type="Proteomes" id="UP000276133">
    <property type="component" value="Unassembled WGS sequence"/>
</dbReference>
<protein>
    <recommendedName>
        <fullName evidence="3">Mos1 transposase HTH domain-containing protein</fullName>
    </recommendedName>
</protein>
<evidence type="ECO:0000313" key="2">
    <source>
        <dbReference type="Proteomes" id="UP000276133"/>
    </source>
</evidence>
<dbReference type="EMBL" id="REGN01002792">
    <property type="protein sequence ID" value="RNA26153.1"/>
    <property type="molecule type" value="Genomic_DNA"/>
</dbReference>
<keyword evidence="2" id="KW-1185">Reference proteome</keyword>
<gene>
    <name evidence="1" type="ORF">BpHYR1_015397</name>
</gene>
<accession>A0A3M7RRF6</accession>
<dbReference type="OrthoDB" id="9981685at2759"/>
<sequence>MRELVIEHYKNGKANSEIFSIMASKVSKRTISRWTKAFRENGNFFPKTSSGRPNSVSNHLNKIRVMRLAYKKRKIPLLKEGHDYMEHQNFLFLQDN</sequence>
<dbReference type="InterPro" id="IPR009057">
    <property type="entry name" value="Homeodomain-like_sf"/>
</dbReference>